<reference evidence="2" key="1">
    <citation type="submission" date="2022-08" db="EMBL/GenBank/DDBJ databases">
        <authorList>
            <person name="Gutierrez-Valencia J."/>
        </authorList>
    </citation>
    <scope>NUCLEOTIDE SEQUENCE</scope>
</reference>
<organism evidence="2 3">
    <name type="scientific">Linum tenue</name>
    <dbReference type="NCBI Taxonomy" id="586396"/>
    <lineage>
        <taxon>Eukaryota</taxon>
        <taxon>Viridiplantae</taxon>
        <taxon>Streptophyta</taxon>
        <taxon>Embryophyta</taxon>
        <taxon>Tracheophyta</taxon>
        <taxon>Spermatophyta</taxon>
        <taxon>Magnoliopsida</taxon>
        <taxon>eudicotyledons</taxon>
        <taxon>Gunneridae</taxon>
        <taxon>Pentapetalae</taxon>
        <taxon>rosids</taxon>
        <taxon>fabids</taxon>
        <taxon>Malpighiales</taxon>
        <taxon>Linaceae</taxon>
        <taxon>Linum</taxon>
    </lineage>
</organism>
<dbReference type="AlphaFoldDB" id="A0AAV0MNK9"/>
<dbReference type="EMBL" id="CAMGYJ010000007">
    <property type="protein sequence ID" value="CAI0447649.1"/>
    <property type="molecule type" value="Genomic_DNA"/>
</dbReference>
<evidence type="ECO:0000313" key="3">
    <source>
        <dbReference type="Proteomes" id="UP001154282"/>
    </source>
</evidence>
<evidence type="ECO:0000313" key="2">
    <source>
        <dbReference type="EMBL" id="CAI0447649.1"/>
    </source>
</evidence>
<feature type="chain" id="PRO_5043998575" evidence="1">
    <location>
        <begin position="24"/>
        <end position="66"/>
    </location>
</feature>
<comment type="caution">
    <text evidence="2">The sequence shown here is derived from an EMBL/GenBank/DDBJ whole genome shotgun (WGS) entry which is preliminary data.</text>
</comment>
<keyword evidence="3" id="KW-1185">Reference proteome</keyword>
<dbReference type="Proteomes" id="UP001154282">
    <property type="component" value="Unassembled WGS sequence"/>
</dbReference>
<proteinExistence type="predicted"/>
<keyword evidence="1" id="KW-0732">Signal</keyword>
<protein>
    <submittedName>
        <fullName evidence="2">Uncharacterized protein</fullName>
    </submittedName>
</protein>
<gene>
    <name evidence="2" type="ORF">LITE_LOCUS29482</name>
</gene>
<accession>A0AAV0MNK9</accession>
<sequence length="66" mass="7677">MCLGAFITVQLLFLSLEVGGIRGENFIVAHFGRKKRWIANTLCGWISIVLVEKRILFKHFRQRTMI</sequence>
<feature type="signal peptide" evidence="1">
    <location>
        <begin position="1"/>
        <end position="23"/>
    </location>
</feature>
<name>A0AAV0MNK9_9ROSI</name>
<evidence type="ECO:0000256" key="1">
    <source>
        <dbReference type="SAM" id="SignalP"/>
    </source>
</evidence>